<feature type="region of interest" description="Disordered" evidence="1">
    <location>
        <begin position="1"/>
        <end position="64"/>
    </location>
</feature>
<reference evidence="2 3" key="1">
    <citation type="submission" date="2024-04" db="EMBL/GenBank/DDBJ databases">
        <authorList>
            <consortium name="Genoscope - CEA"/>
            <person name="William W."/>
        </authorList>
    </citation>
    <scope>NUCLEOTIDE SEQUENCE [LARGE SCALE GENOMIC DNA]</scope>
</reference>
<feature type="non-terminal residue" evidence="2">
    <location>
        <position position="142"/>
    </location>
</feature>
<evidence type="ECO:0000313" key="2">
    <source>
        <dbReference type="EMBL" id="CAL1529594.1"/>
    </source>
</evidence>
<name>A0AAV2H797_LYMST</name>
<sequence length="142" mass="15668">RKTNTRAFHDFTSPSSPSSPSRHDLTNSNQPDLEIQYPREIKSRAETREKTPSSKMIGIDPPPGCETNMSALKIGVSKCSGVSPKDPDVGKLSDCQNNKYYDLPTKTSRANVEYERGDVPSTVVEESTKIYREVASHGIAKP</sequence>
<evidence type="ECO:0000313" key="3">
    <source>
        <dbReference type="Proteomes" id="UP001497497"/>
    </source>
</evidence>
<dbReference type="AlphaFoldDB" id="A0AAV2H797"/>
<feature type="non-terminal residue" evidence="2">
    <location>
        <position position="1"/>
    </location>
</feature>
<dbReference type="EMBL" id="CAXITT010000051">
    <property type="protein sequence ID" value="CAL1529594.1"/>
    <property type="molecule type" value="Genomic_DNA"/>
</dbReference>
<evidence type="ECO:0000256" key="1">
    <source>
        <dbReference type="SAM" id="MobiDB-lite"/>
    </source>
</evidence>
<accession>A0AAV2H797</accession>
<protein>
    <submittedName>
        <fullName evidence="2">Uncharacterized protein</fullName>
    </submittedName>
</protein>
<proteinExistence type="predicted"/>
<feature type="compositionally biased region" description="Basic and acidic residues" evidence="1">
    <location>
        <begin position="37"/>
        <end position="52"/>
    </location>
</feature>
<comment type="caution">
    <text evidence="2">The sequence shown here is derived from an EMBL/GenBank/DDBJ whole genome shotgun (WGS) entry which is preliminary data.</text>
</comment>
<dbReference type="Proteomes" id="UP001497497">
    <property type="component" value="Unassembled WGS sequence"/>
</dbReference>
<keyword evidence="3" id="KW-1185">Reference proteome</keyword>
<organism evidence="2 3">
    <name type="scientific">Lymnaea stagnalis</name>
    <name type="common">Great pond snail</name>
    <name type="synonym">Helix stagnalis</name>
    <dbReference type="NCBI Taxonomy" id="6523"/>
    <lineage>
        <taxon>Eukaryota</taxon>
        <taxon>Metazoa</taxon>
        <taxon>Spiralia</taxon>
        <taxon>Lophotrochozoa</taxon>
        <taxon>Mollusca</taxon>
        <taxon>Gastropoda</taxon>
        <taxon>Heterobranchia</taxon>
        <taxon>Euthyneura</taxon>
        <taxon>Panpulmonata</taxon>
        <taxon>Hygrophila</taxon>
        <taxon>Lymnaeoidea</taxon>
        <taxon>Lymnaeidae</taxon>
        <taxon>Lymnaea</taxon>
    </lineage>
</organism>
<gene>
    <name evidence="2" type="ORF">GSLYS_00003749001</name>
</gene>